<name>A0A4U5LQN6_STECR</name>
<accession>A0A4U5LQN6</accession>
<dbReference type="EMBL" id="AZBU02000013">
    <property type="protein sequence ID" value="TKR58268.1"/>
    <property type="molecule type" value="Genomic_DNA"/>
</dbReference>
<sequence length="191" mass="21992">MDTKDIREILNFPRTAGGLTFQAYSHHLTDFVKSEIIDVFRSEITKIDLCGYVDIILNLDRFFYKTILKSIKLFLNCDDSLDRLSDQLKGCHNLREFKLQFCWNDLATLRGLGPRPITEDEFHQIVNAVSLSSKKTVLTCLTIQDCMQSFVRKQARGLGLKKLVFKVDSDNTRYNSRVIGLEMTVESKCNL</sequence>
<reference evidence="1 2" key="1">
    <citation type="journal article" date="2015" name="Genome Biol.">
        <title>Comparative genomics of Steinernema reveals deeply conserved gene regulatory networks.</title>
        <authorList>
            <person name="Dillman A.R."/>
            <person name="Macchietto M."/>
            <person name="Porter C.F."/>
            <person name="Rogers A."/>
            <person name="Williams B."/>
            <person name="Antoshechkin I."/>
            <person name="Lee M.M."/>
            <person name="Goodwin Z."/>
            <person name="Lu X."/>
            <person name="Lewis E.E."/>
            <person name="Goodrich-Blair H."/>
            <person name="Stock S.P."/>
            <person name="Adams B.J."/>
            <person name="Sternberg P.W."/>
            <person name="Mortazavi A."/>
        </authorList>
    </citation>
    <scope>NUCLEOTIDE SEQUENCE [LARGE SCALE GENOMIC DNA]</scope>
    <source>
        <strain evidence="1 2">ALL</strain>
    </source>
</reference>
<evidence type="ECO:0000313" key="2">
    <source>
        <dbReference type="Proteomes" id="UP000298663"/>
    </source>
</evidence>
<keyword evidence="2" id="KW-1185">Reference proteome</keyword>
<dbReference type="AlphaFoldDB" id="A0A4U5LQN6"/>
<evidence type="ECO:0000313" key="1">
    <source>
        <dbReference type="EMBL" id="TKR58268.1"/>
    </source>
</evidence>
<reference evidence="1 2" key="2">
    <citation type="journal article" date="2019" name="G3 (Bethesda)">
        <title>Hybrid Assembly of the Genome of the Entomopathogenic Nematode Steinernema carpocapsae Identifies the X-Chromosome.</title>
        <authorList>
            <person name="Serra L."/>
            <person name="Macchietto M."/>
            <person name="Macias-Munoz A."/>
            <person name="McGill C.J."/>
            <person name="Rodriguez I.M."/>
            <person name="Rodriguez B."/>
            <person name="Murad R."/>
            <person name="Mortazavi A."/>
        </authorList>
    </citation>
    <scope>NUCLEOTIDE SEQUENCE [LARGE SCALE GENOMIC DNA]</scope>
    <source>
        <strain evidence="1 2">ALL</strain>
    </source>
</reference>
<organism evidence="1 2">
    <name type="scientific">Steinernema carpocapsae</name>
    <name type="common">Entomopathogenic nematode</name>
    <dbReference type="NCBI Taxonomy" id="34508"/>
    <lineage>
        <taxon>Eukaryota</taxon>
        <taxon>Metazoa</taxon>
        <taxon>Ecdysozoa</taxon>
        <taxon>Nematoda</taxon>
        <taxon>Chromadorea</taxon>
        <taxon>Rhabditida</taxon>
        <taxon>Tylenchina</taxon>
        <taxon>Panagrolaimomorpha</taxon>
        <taxon>Strongyloidoidea</taxon>
        <taxon>Steinernematidae</taxon>
        <taxon>Steinernema</taxon>
    </lineage>
</organism>
<dbReference type="Proteomes" id="UP000298663">
    <property type="component" value="Unassembled WGS sequence"/>
</dbReference>
<proteinExistence type="predicted"/>
<protein>
    <submittedName>
        <fullName evidence="1">Uncharacterized protein</fullName>
    </submittedName>
</protein>
<comment type="caution">
    <text evidence="1">The sequence shown here is derived from an EMBL/GenBank/DDBJ whole genome shotgun (WGS) entry which is preliminary data.</text>
</comment>
<gene>
    <name evidence="1" type="ORF">L596_029735</name>
</gene>